<dbReference type="Proteomes" id="UP000006852">
    <property type="component" value="Chromosome"/>
</dbReference>
<dbReference type="AlphaFoldDB" id="F2NTC0"/>
<sequence length="191" mass="21564">MISLFSFGFLVSCDSLSCDSVSWAEENSEYINSITSEEFQSVKEQKLADEACVPTNGFYSCGFYDKKILDAINKYIKQRRPDSIMYYDSGLHEICKTHSKKMANKKQIFNINVKKISAGYKFVAQNVAFSKIMTMDDVAADEIVNLWASNSRTRKNLENPDVNWFAVSSVNKSGANNVSDGCYYTLILAKK</sequence>
<organism evidence="2 3">
    <name type="scientific">Treponema succinifaciens (strain ATCC 33096 / DSM 2489 / 6091)</name>
    <dbReference type="NCBI Taxonomy" id="869209"/>
    <lineage>
        <taxon>Bacteria</taxon>
        <taxon>Pseudomonadati</taxon>
        <taxon>Spirochaetota</taxon>
        <taxon>Spirochaetia</taxon>
        <taxon>Spirochaetales</taxon>
        <taxon>Treponemataceae</taxon>
        <taxon>Treponema</taxon>
    </lineage>
</organism>
<dbReference type="Gene3D" id="3.40.33.10">
    <property type="entry name" value="CAP"/>
    <property type="match status" value="1"/>
</dbReference>
<feature type="domain" description="SCP" evidence="1">
    <location>
        <begin position="69"/>
        <end position="177"/>
    </location>
</feature>
<reference evidence="2 3" key="1">
    <citation type="journal article" date="2011" name="Stand. Genomic Sci.">
        <title>Complete genome sequence of Treponema succinifaciens type strain (6091).</title>
        <authorList>
            <person name="Han C."/>
            <person name="Gronow S."/>
            <person name="Teshima H."/>
            <person name="Lapidus A."/>
            <person name="Nolan M."/>
            <person name="Lucas S."/>
            <person name="Hammon N."/>
            <person name="Deshpande S."/>
            <person name="Cheng J.F."/>
            <person name="Zeytun A."/>
            <person name="Tapia R."/>
            <person name="Goodwin L."/>
            <person name="Pitluck S."/>
            <person name="Liolios K."/>
            <person name="Pagani I."/>
            <person name="Ivanova N."/>
            <person name="Mavromatis K."/>
            <person name="Mikhailova N."/>
            <person name="Huntemann M."/>
            <person name="Pati A."/>
            <person name="Chen A."/>
            <person name="Palaniappan K."/>
            <person name="Land M."/>
            <person name="Hauser L."/>
            <person name="Brambilla E.M."/>
            <person name="Rohde M."/>
            <person name="Goker M."/>
            <person name="Woyke T."/>
            <person name="Bristow J."/>
            <person name="Eisen J.A."/>
            <person name="Markowitz V."/>
            <person name="Hugenholtz P."/>
            <person name="Kyrpides N.C."/>
            <person name="Klenk H.P."/>
            <person name="Detter J.C."/>
        </authorList>
    </citation>
    <scope>NUCLEOTIDE SEQUENCE [LARGE SCALE GENOMIC DNA]</scope>
    <source>
        <strain evidence="3">ATCC 33096 / DSM 2489 / 6091</strain>
    </source>
</reference>
<dbReference type="InterPro" id="IPR014044">
    <property type="entry name" value="CAP_dom"/>
</dbReference>
<reference evidence="3" key="2">
    <citation type="submission" date="2011-04" db="EMBL/GenBank/DDBJ databases">
        <title>The complete genome of chromosome of Treponema succinifaciens DSM 2489.</title>
        <authorList>
            <person name="Lucas S."/>
            <person name="Copeland A."/>
            <person name="Lapidus A."/>
            <person name="Bruce D."/>
            <person name="Goodwin L."/>
            <person name="Pitluck S."/>
            <person name="Peters L."/>
            <person name="Kyrpides N."/>
            <person name="Mavromatis K."/>
            <person name="Ivanova N."/>
            <person name="Ovchinnikova G."/>
            <person name="Teshima H."/>
            <person name="Detter J.C."/>
            <person name="Tapia R."/>
            <person name="Han C."/>
            <person name="Land M."/>
            <person name="Hauser L."/>
            <person name="Markowitz V."/>
            <person name="Cheng J.-F."/>
            <person name="Hugenholtz P."/>
            <person name="Woyke T."/>
            <person name="Wu D."/>
            <person name="Gronow S."/>
            <person name="Wellnitz S."/>
            <person name="Brambilla E."/>
            <person name="Klenk H.-P."/>
            <person name="Eisen J.A."/>
        </authorList>
    </citation>
    <scope>NUCLEOTIDE SEQUENCE [LARGE SCALE GENOMIC DNA]</scope>
    <source>
        <strain evidence="3">ATCC 33096 / DSM 2489 / 6091</strain>
    </source>
</reference>
<dbReference type="EMBL" id="CP002631">
    <property type="protein sequence ID" value="AEB14843.1"/>
    <property type="molecule type" value="Genomic_DNA"/>
</dbReference>
<evidence type="ECO:0000259" key="1">
    <source>
        <dbReference type="Pfam" id="PF00188"/>
    </source>
</evidence>
<name>F2NTC0_TRES6</name>
<proteinExistence type="predicted"/>
<dbReference type="Pfam" id="PF00188">
    <property type="entry name" value="CAP"/>
    <property type="match status" value="1"/>
</dbReference>
<evidence type="ECO:0000313" key="2">
    <source>
        <dbReference type="EMBL" id="AEB14843.1"/>
    </source>
</evidence>
<gene>
    <name evidence="2" type="ordered locus">Tresu_1963</name>
</gene>
<accession>F2NTC0</accession>
<dbReference type="InterPro" id="IPR035940">
    <property type="entry name" value="CAP_sf"/>
</dbReference>
<protein>
    <submittedName>
        <fullName evidence="2">SCP-like extracellular</fullName>
    </submittedName>
</protein>
<evidence type="ECO:0000313" key="3">
    <source>
        <dbReference type="Proteomes" id="UP000006852"/>
    </source>
</evidence>
<keyword evidence="3" id="KW-1185">Reference proteome</keyword>
<dbReference type="HOGENOM" id="CLU_1420892_0_0_12"/>
<dbReference type="KEGG" id="tsu:Tresu_1963"/>